<comment type="similarity">
    <text evidence="2">Belongs to the YkuD family.</text>
</comment>
<keyword evidence="6 7" id="KW-0961">Cell wall biogenesis/degradation</keyword>
<dbReference type="EMBL" id="CP009571">
    <property type="protein sequence ID" value="AIT08030.1"/>
    <property type="molecule type" value="Genomic_DNA"/>
</dbReference>
<feature type="active site" description="Proton donor/acceptor" evidence="7">
    <location>
        <position position="99"/>
    </location>
</feature>
<dbReference type="Gene3D" id="2.40.440.10">
    <property type="entry name" value="L,D-transpeptidase catalytic domain-like"/>
    <property type="match status" value="1"/>
</dbReference>
<organism evidence="9 10">
    <name type="scientific">Sphingomonas taxi</name>
    <dbReference type="NCBI Taxonomy" id="1549858"/>
    <lineage>
        <taxon>Bacteria</taxon>
        <taxon>Pseudomonadati</taxon>
        <taxon>Pseudomonadota</taxon>
        <taxon>Alphaproteobacteria</taxon>
        <taxon>Sphingomonadales</taxon>
        <taxon>Sphingomonadaceae</taxon>
        <taxon>Sphingomonas</taxon>
    </lineage>
</organism>
<evidence type="ECO:0000256" key="1">
    <source>
        <dbReference type="ARBA" id="ARBA00004752"/>
    </source>
</evidence>
<protein>
    <recommendedName>
        <fullName evidence="8">L,D-TPase catalytic domain-containing protein</fullName>
    </recommendedName>
</protein>
<dbReference type="AlphaFoldDB" id="A0A097EKD9"/>
<dbReference type="PANTHER" id="PTHR30582">
    <property type="entry name" value="L,D-TRANSPEPTIDASE"/>
    <property type="match status" value="1"/>
</dbReference>
<dbReference type="HOGENOM" id="CLU_099825_0_0_5"/>
<dbReference type="KEGG" id="stax:MC45_05850"/>
<evidence type="ECO:0000256" key="3">
    <source>
        <dbReference type="ARBA" id="ARBA00022679"/>
    </source>
</evidence>
<gene>
    <name evidence="9" type="ORF">MC45_05850</name>
</gene>
<reference evidence="9 10" key="1">
    <citation type="submission" date="2014-09" db="EMBL/GenBank/DDBJ databases">
        <title>Using Illumina technology Improving SMRT sequencing Genome Assembly by RASTools.</title>
        <authorList>
            <person name="Zhou Y."/>
            <person name="Ma T."/>
            <person name="Liu T."/>
        </authorList>
    </citation>
    <scope>NUCLEOTIDE SEQUENCE [LARGE SCALE GENOMIC DNA]</scope>
    <source>
        <strain evidence="9 10">ATCC 55669</strain>
    </source>
</reference>
<evidence type="ECO:0000259" key="8">
    <source>
        <dbReference type="PROSITE" id="PS52029"/>
    </source>
</evidence>
<dbReference type="GO" id="GO:0005576">
    <property type="term" value="C:extracellular region"/>
    <property type="evidence" value="ECO:0007669"/>
    <property type="project" value="TreeGrafter"/>
</dbReference>
<evidence type="ECO:0000256" key="6">
    <source>
        <dbReference type="ARBA" id="ARBA00023316"/>
    </source>
</evidence>
<feature type="active site" description="Nucleophile" evidence="7">
    <location>
        <position position="112"/>
    </location>
</feature>
<name>A0A097EKD9_9SPHN</name>
<comment type="pathway">
    <text evidence="1 7">Cell wall biogenesis; peptidoglycan biosynthesis.</text>
</comment>
<dbReference type="GO" id="GO:0016740">
    <property type="term" value="F:transferase activity"/>
    <property type="evidence" value="ECO:0007669"/>
    <property type="project" value="UniProtKB-KW"/>
</dbReference>
<dbReference type="STRING" id="1549858.MC45_05850"/>
<evidence type="ECO:0000313" key="10">
    <source>
        <dbReference type="Proteomes" id="UP000033200"/>
    </source>
</evidence>
<dbReference type="eggNOG" id="COG1376">
    <property type="taxonomic scope" value="Bacteria"/>
</dbReference>
<sequence>MVKRVLDIGPIKFGDYTWDDAGVPAGPLIVTVDLAAQTLSVFRDGYEIGATAILYGADDKPTPLGSFPILMKDAHHVSSLYGAPMPYTMRLTNDGVAVHGTEVAWGYATHGCIGVPTAFAKLLFREAKVGDRVIITRGKTLATGETLVS</sequence>
<dbReference type="UniPathway" id="UPA00219"/>
<dbReference type="PROSITE" id="PS52029">
    <property type="entry name" value="LD_TPASE"/>
    <property type="match status" value="1"/>
</dbReference>
<evidence type="ECO:0000256" key="7">
    <source>
        <dbReference type="PROSITE-ProRule" id="PRU01373"/>
    </source>
</evidence>
<dbReference type="GO" id="GO:0018104">
    <property type="term" value="P:peptidoglycan-protein cross-linking"/>
    <property type="evidence" value="ECO:0007669"/>
    <property type="project" value="TreeGrafter"/>
</dbReference>
<dbReference type="CDD" id="cd16913">
    <property type="entry name" value="YkuD_like"/>
    <property type="match status" value="1"/>
</dbReference>
<feature type="domain" description="L,D-TPase catalytic" evidence="8">
    <location>
        <begin position="28"/>
        <end position="136"/>
    </location>
</feature>
<proteinExistence type="inferred from homology"/>
<dbReference type="InterPro" id="IPR050979">
    <property type="entry name" value="LD-transpeptidase"/>
</dbReference>
<dbReference type="PANTHER" id="PTHR30582:SF2">
    <property type="entry name" value="L,D-TRANSPEPTIDASE YCIB-RELATED"/>
    <property type="match status" value="1"/>
</dbReference>
<evidence type="ECO:0000256" key="4">
    <source>
        <dbReference type="ARBA" id="ARBA00022960"/>
    </source>
</evidence>
<dbReference type="InterPro" id="IPR005490">
    <property type="entry name" value="LD_TPept_cat_dom"/>
</dbReference>
<evidence type="ECO:0000313" key="9">
    <source>
        <dbReference type="EMBL" id="AIT08030.1"/>
    </source>
</evidence>
<dbReference type="SUPFAM" id="SSF141523">
    <property type="entry name" value="L,D-transpeptidase catalytic domain-like"/>
    <property type="match status" value="1"/>
</dbReference>
<dbReference type="Pfam" id="PF03734">
    <property type="entry name" value="YkuD"/>
    <property type="match status" value="1"/>
</dbReference>
<keyword evidence="4 7" id="KW-0133">Cell shape</keyword>
<keyword evidence="3" id="KW-0808">Transferase</keyword>
<keyword evidence="10" id="KW-1185">Reference proteome</keyword>
<keyword evidence="5 7" id="KW-0573">Peptidoglycan synthesis</keyword>
<dbReference type="GO" id="GO:0071555">
    <property type="term" value="P:cell wall organization"/>
    <property type="evidence" value="ECO:0007669"/>
    <property type="project" value="UniProtKB-UniRule"/>
</dbReference>
<evidence type="ECO:0000256" key="5">
    <source>
        <dbReference type="ARBA" id="ARBA00022984"/>
    </source>
</evidence>
<dbReference type="InterPro" id="IPR038063">
    <property type="entry name" value="Transpep_catalytic_dom"/>
</dbReference>
<evidence type="ECO:0000256" key="2">
    <source>
        <dbReference type="ARBA" id="ARBA00005992"/>
    </source>
</evidence>
<dbReference type="Proteomes" id="UP000033200">
    <property type="component" value="Chromosome"/>
</dbReference>
<dbReference type="GO" id="GO:0008360">
    <property type="term" value="P:regulation of cell shape"/>
    <property type="evidence" value="ECO:0007669"/>
    <property type="project" value="UniProtKB-UniRule"/>
</dbReference>
<accession>A0A097EKD9</accession>
<dbReference type="GO" id="GO:0071972">
    <property type="term" value="F:peptidoglycan L,D-transpeptidase activity"/>
    <property type="evidence" value="ECO:0007669"/>
    <property type="project" value="TreeGrafter"/>
</dbReference>